<comment type="subcellular location">
    <subcellularLocation>
        <location evidence="1">Cytoplasm</location>
    </subcellularLocation>
</comment>
<evidence type="ECO:0000313" key="5">
    <source>
        <dbReference type="EMBL" id="OIQ86306.1"/>
    </source>
</evidence>
<protein>
    <submittedName>
        <fullName evidence="5">Flagellar protein FliT</fullName>
    </submittedName>
</protein>
<comment type="caution">
    <text evidence="5">The sequence shown here is derived from an EMBL/GenBank/DDBJ whole genome shotgun (WGS) entry which is preliminary data.</text>
</comment>
<keyword evidence="5" id="KW-0966">Cell projection</keyword>
<dbReference type="InterPro" id="IPR008622">
    <property type="entry name" value="FliT"/>
</dbReference>
<evidence type="ECO:0000256" key="1">
    <source>
        <dbReference type="ARBA" id="ARBA00004496"/>
    </source>
</evidence>
<organism evidence="5">
    <name type="scientific">mine drainage metagenome</name>
    <dbReference type="NCBI Taxonomy" id="410659"/>
    <lineage>
        <taxon>unclassified sequences</taxon>
        <taxon>metagenomes</taxon>
        <taxon>ecological metagenomes</taxon>
    </lineage>
</organism>
<evidence type="ECO:0000256" key="4">
    <source>
        <dbReference type="ARBA" id="ARBA00023186"/>
    </source>
</evidence>
<keyword evidence="4" id="KW-0143">Chaperone</keyword>
<accession>A0A1J5QSI2</accession>
<dbReference type="Pfam" id="PF05400">
    <property type="entry name" value="FliT"/>
    <property type="match status" value="1"/>
</dbReference>
<dbReference type="EMBL" id="MLJW01000488">
    <property type="protein sequence ID" value="OIQ86306.1"/>
    <property type="molecule type" value="Genomic_DNA"/>
</dbReference>
<keyword evidence="2" id="KW-0963">Cytoplasm</keyword>
<keyword evidence="5" id="KW-0969">Cilium</keyword>
<keyword evidence="3" id="KW-1005">Bacterial flagellum biogenesis</keyword>
<dbReference type="Gene3D" id="1.20.58.380">
    <property type="entry name" value="Flagellar protein flit"/>
    <property type="match status" value="1"/>
</dbReference>
<keyword evidence="5" id="KW-0282">Flagellum</keyword>
<dbReference type="AlphaFoldDB" id="A0A1J5QSI2"/>
<sequence>MNELPIASAAPELVNAANILDGYEAMLGLSRKMLDHARNGQWQIVTACELERTGIVERLKQQEPLARLNASGQERKAQLIREILAADAEIRTLTESRMGEMHAELRSIGNEFRLNQAYGRNLLPARK</sequence>
<proteinExistence type="predicted"/>
<gene>
    <name evidence="5" type="primary">fliT_6</name>
    <name evidence="5" type="ORF">GALL_318500</name>
</gene>
<name>A0A1J5QSI2_9ZZZZ</name>
<evidence type="ECO:0000256" key="3">
    <source>
        <dbReference type="ARBA" id="ARBA00022795"/>
    </source>
</evidence>
<reference evidence="5" key="1">
    <citation type="submission" date="2016-10" db="EMBL/GenBank/DDBJ databases">
        <title>Sequence of Gallionella enrichment culture.</title>
        <authorList>
            <person name="Poehlein A."/>
            <person name="Muehling M."/>
            <person name="Daniel R."/>
        </authorList>
    </citation>
    <scope>NUCLEOTIDE SEQUENCE</scope>
</reference>
<evidence type="ECO:0000256" key="2">
    <source>
        <dbReference type="ARBA" id="ARBA00022490"/>
    </source>
</evidence>